<name>C5FFD8_ARTOC</name>
<sequence>MDPGEMLGPLTWCISLDEDNRGKGARDGEGVKKVTKRWTMEPKKKRPQVRGKGVRVNIRRSTGKNIYNSYNVNNYCSILIGIRKAADTCIENRTVCLHRGVGAGVGKLCVGVRVNERKKEGKSGSWRATPLVAAPQVPMMVAASQKSEEGNRETATAPKQSP</sequence>
<accession>C5FFD8</accession>
<proteinExistence type="predicted"/>
<evidence type="ECO:0000256" key="1">
    <source>
        <dbReference type="SAM" id="MobiDB-lite"/>
    </source>
</evidence>
<dbReference type="RefSeq" id="XP_002851306.1">
    <property type="nucleotide sequence ID" value="XM_002851260.1"/>
</dbReference>
<gene>
    <name evidence="2" type="ORF">MCYG_01410</name>
</gene>
<dbReference type="EMBL" id="DS995701">
    <property type="protein sequence ID" value="EEQ28522.1"/>
    <property type="molecule type" value="Genomic_DNA"/>
</dbReference>
<dbReference type="AlphaFoldDB" id="C5FFD8"/>
<reference evidence="3" key="1">
    <citation type="journal article" date="2012" name="MBio">
        <title>Comparative genome analysis of Trichophyton rubrum and related dermatophytes reveals candidate genes involved in infection.</title>
        <authorList>
            <person name="Martinez D.A."/>
            <person name="Oliver B.G."/>
            <person name="Graeser Y."/>
            <person name="Goldberg J.M."/>
            <person name="Li W."/>
            <person name="Martinez-Rossi N.M."/>
            <person name="Monod M."/>
            <person name="Shelest E."/>
            <person name="Barton R.C."/>
            <person name="Birch E."/>
            <person name="Brakhage A.A."/>
            <person name="Chen Z."/>
            <person name="Gurr S.J."/>
            <person name="Heiman D."/>
            <person name="Heitman J."/>
            <person name="Kosti I."/>
            <person name="Rossi A."/>
            <person name="Saif S."/>
            <person name="Samalova M."/>
            <person name="Saunders C.W."/>
            <person name="Shea T."/>
            <person name="Summerbell R.C."/>
            <person name="Xu J."/>
            <person name="Young S."/>
            <person name="Zeng Q."/>
            <person name="Birren B.W."/>
            <person name="Cuomo C.A."/>
            <person name="White T.C."/>
        </authorList>
    </citation>
    <scope>NUCLEOTIDE SEQUENCE [LARGE SCALE GENOMIC DNA]</scope>
    <source>
        <strain evidence="3">ATCC MYA-4605 / CBS 113480</strain>
    </source>
</reference>
<keyword evidence="3" id="KW-1185">Reference proteome</keyword>
<evidence type="ECO:0000313" key="2">
    <source>
        <dbReference type="EMBL" id="EEQ28522.1"/>
    </source>
</evidence>
<feature type="region of interest" description="Disordered" evidence="1">
    <location>
        <begin position="142"/>
        <end position="162"/>
    </location>
</feature>
<dbReference type="Proteomes" id="UP000002035">
    <property type="component" value="Unassembled WGS sequence"/>
</dbReference>
<evidence type="ECO:0000313" key="3">
    <source>
        <dbReference type="Proteomes" id="UP000002035"/>
    </source>
</evidence>
<dbReference type="VEuPathDB" id="FungiDB:MCYG_01410"/>
<protein>
    <submittedName>
        <fullName evidence="2">Uncharacterized protein</fullName>
    </submittedName>
</protein>
<feature type="compositionally biased region" description="Polar residues" evidence="1">
    <location>
        <begin position="153"/>
        <end position="162"/>
    </location>
</feature>
<organism evidence="2 3">
    <name type="scientific">Arthroderma otae (strain ATCC MYA-4605 / CBS 113480)</name>
    <name type="common">Microsporum canis</name>
    <dbReference type="NCBI Taxonomy" id="554155"/>
    <lineage>
        <taxon>Eukaryota</taxon>
        <taxon>Fungi</taxon>
        <taxon>Dikarya</taxon>
        <taxon>Ascomycota</taxon>
        <taxon>Pezizomycotina</taxon>
        <taxon>Eurotiomycetes</taxon>
        <taxon>Eurotiomycetidae</taxon>
        <taxon>Onygenales</taxon>
        <taxon>Arthrodermataceae</taxon>
        <taxon>Microsporum</taxon>
    </lineage>
</organism>
<dbReference type="HOGENOM" id="CLU_1634981_0_0_1"/>
<dbReference type="GeneID" id="9228927"/>